<organism evidence="1 2">
    <name type="scientific">Microseira wollei NIES-4236</name>
    <dbReference type="NCBI Taxonomy" id="2530354"/>
    <lineage>
        <taxon>Bacteria</taxon>
        <taxon>Bacillati</taxon>
        <taxon>Cyanobacteriota</taxon>
        <taxon>Cyanophyceae</taxon>
        <taxon>Oscillatoriophycideae</taxon>
        <taxon>Aerosakkonematales</taxon>
        <taxon>Aerosakkonemataceae</taxon>
        <taxon>Microseira</taxon>
    </lineage>
</organism>
<reference evidence="1" key="1">
    <citation type="submission" date="2019-10" db="EMBL/GenBank/DDBJ databases">
        <title>Draft genome sequece of Microseira wollei NIES-4236.</title>
        <authorList>
            <person name="Yamaguchi H."/>
            <person name="Suzuki S."/>
            <person name="Kawachi M."/>
        </authorList>
    </citation>
    <scope>NUCLEOTIDE SEQUENCE</scope>
    <source>
        <strain evidence="1">NIES-4236</strain>
    </source>
</reference>
<comment type="caution">
    <text evidence="1">The sequence shown here is derived from an EMBL/GenBank/DDBJ whole genome shotgun (WGS) entry which is preliminary data.</text>
</comment>
<proteinExistence type="predicted"/>
<evidence type="ECO:0000313" key="2">
    <source>
        <dbReference type="Proteomes" id="UP001050975"/>
    </source>
</evidence>
<protein>
    <submittedName>
        <fullName evidence="1">Uncharacterized protein</fullName>
    </submittedName>
</protein>
<dbReference type="Proteomes" id="UP001050975">
    <property type="component" value="Unassembled WGS sequence"/>
</dbReference>
<name>A0AAV3XMZ0_9CYAN</name>
<accession>A0AAV3XMZ0</accession>
<sequence>MLEQIGGNRYGIVTLAAPKHRRMDDRMNVADFVAFPCRNQATIPSNLLVSPTRVQLSFEELKCFEVVDRQFQPWGVTFRNCIAIRPSNPAFPPHSGTTVLMAAPKNGWLEATFPHWVRSVKAFVTSSQRLVVSAYNSDNQQLATVEIAEPNLAGTDSPIPPNKQLLLEAPNIYRITFCAFDGQFTVDDLSFEF</sequence>
<gene>
    <name evidence="1" type="ORF">MiSe_72670</name>
</gene>
<dbReference type="AlphaFoldDB" id="A0AAV3XMZ0"/>
<evidence type="ECO:0000313" key="1">
    <source>
        <dbReference type="EMBL" id="GET42450.1"/>
    </source>
</evidence>
<dbReference type="RefSeq" id="WP_226590004.1">
    <property type="nucleotide sequence ID" value="NZ_BLAY01000165.1"/>
</dbReference>
<keyword evidence="2" id="KW-1185">Reference proteome</keyword>
<dbReference type="EMBL" id="BLAY01000165">
    <property type="protein sequence ID" value="GET42450.1"/>
    <property type="molecule type" value="Genomic_DNA"/>
</dbReference>